<keyword evidence="11" id="KW-1185">Reference proteome</keyword>
<dbReference type="Pfam" id="PF00135">
    <property type="entry name" value="COesterase"/>
    <property type="match status" value="1"/>
</dbReference>
<evidence type="ECO:0000256" key="8">
    <source>
        <dbReference type="RuleBase" id="RU361235"/>
    </source>
</evidence>
<dbReference type="InterPro" id="IPR002018">
    <property type="entry name" value="CarbesteraseB"/>
</dbReference>
<dbReference type="PROSITE" id="PS00122">
    <property type="entry name" value="CARBOXYLESTERASE_B_1"/>
    <property type="match status" value="1"/>
</dbReference>
<evidence type="ECO:0000259" key="9">
    <source>
        <dbReference type="Pfam" id="PF00135"/>
    </source>
</evidence>
<dbReference type="GO" id="GO:0016787">
    <property type="term" value="F:hydrolase activity"/>
    <property type="evidence" value="ECO:0007669"/>
    <property type="project" value="UniProtKB-KW"/>
</dbReference>
<dbReference type="AlphaFoldDB" id="A0A8H4LSM0"/>
<dbReference type="GO" id="GO:0005576">
    <property type="term" value="C:extracellular region"/>
    <property type="evidence" value="ECO:0007669"/>
    <property type="project" value="UniProtKB-SubCell"/>
</dbReference>
<evidence type="ECO:0000256" key="5">
    <source>
        <dbReference type="ARBA" id="ARBA00022801"/>
    </source>
</evidence>
<evidence type="ECO:0000256" key="2">
    <source>
        <dbReference type="ARBA" id="ARBA00005964"/>
    </source>
</evidence>
<evidence type="ECO:0000256" key="1">
    <source>
        <dbReference type="ARBA" id="ARBA00004613"/>
    </source>
</evidence>
<evidence type="ECO:0000256" key="6">
    <source>
        <dbReference type="ARBA" id="ARBA00023098"/>
    </source>
</evidence>
<evidence type="ECO:0000313" key="10">
    <source>
        <dbReference type="EMBL" id="KAF4504870.1"/>
    </source>
</evidence>
<evidence type="ECO:0000256" key="4">
    <source>
        <dbReference type="ARBA" id="ARBA00022729"/>
    </source>
</evidence>
<sequence length="582" mass="63878">MKLPASTTLPVIAALTRTAHALNEPSSQFILNEPSSQLILNEPSSPVMPVKLASGTIVGRSHLGIDTFNGIPYADPPVGPLRLKPPQKLSRNLGTLDATGTAPTCPQMPIPDETRNAIQRVSSALLDFPFFQVPDPQQEDCLTVSVQRSSGTKPDAKLPVLVWIYGGAFQLGSTNGYDASSLLNEAAGDGLPFVYVAINYRVGGFGFMPGVEILRDGSANLGLLDQRMAIEWVAENIGHFGGDPDKVTLWGESAGSASVFDQMALYGGKTTYNSKPLFRGAIMDSGSVMPSDPVDCPQGQAIYDAVVQKAGCAGKSDTLSCLRALDYQTFYNAATSVPAWLSFYSGALSYLPRPDGVVLPLSPERLIASRRYHAVPMIIGDQEDEGTLLSLFQQSLKTDDDLVDYFSELYFHNATKEQIRELVDAYPSDFEGSPFGTGAANILYPNFKRISAILGDLTFTLTRRKFLELTSEANPKVPAWSYLSSYNRGQPYLGTYHASDIFQVFNGPVRTYATQSCRRYYFDFLYDMDPNKGKGGYANWPLWKEARELMWFKTQCGNGYLKDDFRSSAYEVINRLGDVLRL</sequence>
<protein>
    <recommendedName>
        <fullName evidence="8">Carboxylic ester hydrolase</fullName>
        <ecNumber evidence="8">3.1.1.-</ecNumber>
    </recommendedName>
</protein>
<dbReference type="EMBL" id="JAAVMX010000009">
    <property type="protein sequence ID" value="KAF4504870.1"/>
    <property type="molecule type" value="Genomic_DNA"/>
</dbReference>
<dbReference type="PANTHER" id="PTHR11559">
    <property type="entry name" value="CARBOXYLESTERASE"/>
    <property type="match status" value="1"/>
</dbReference>
<reference evidence="10 11" key="1">
    <citation type="journal article" date="2020" name="Genome Biol. Evol.">
        <title>A new high-quality draft genome assembly of the Chinese cordyceps Ophiocordyceps sinensis.</title>
        <authorList>
            <person name="Shu R."/>
            <person name="Zhang J."/>
            <person name="Meng Q."/>
            <person name="Zhang H."/>
            <person name="Zhou G."/>
            <person name="Li M."/>
            <person name="Wu P."/>
            <person name="Zhao Y."/>
            <person name="Chen C."/>
            <person name="Qin Q."/>
        </authorList>
    </citation>
    <scope>NUCLEOTIDE SEQUENCE [LARGE SCALE GENOMIC DNA]</scope>
    <source>
        <strain evidence="10 11">IOZ07</strain>
    </source>
</reference>
<name>A0A8H4LSM0_9HYPO</name>
<comment type="similarity">
    <text evidence="2 8">Belongs to the type-B carboxylesterase/lipase family.</text>
</comment>
<comment type="caution">
    <text evidence="10">The sequence shown here is derived from an EMBL/GenBank/DDBJ whole genome shotgun (WGS) entry which is preliminary data.</text>
</comment>
<dbReference type="SUPFAM" id="SSF53474">
    <property type="entry name" value="alpha/beta-Hydrolases"/>
    <property type="match status" value="1"/>
</dbReference>
<dbReference type="FunFam" id="3.40.50.1820:FF:000213">
    <property type="entry name" value="Carboxylic ester hydrolase"/>
    <property type="match status" value="1"/>
</dbReference>
<evidence type="ECO:0000313" key="11">
    <source>
        <dbReference type="Proteomes" id="UP000557566"/>
    </source>
</evidence>
<organism evidence="10 11">
    <name type="scientific">Ophiocordyceps sinensis</name>
    <dbReference type="NCBI Taxonomy" id="72228"/>
    <lineage>
        <taxon>Eukaryota</taxon>
        <taxon>Fungi</taxon>
        <taxon>Dikarya</taxon>
        <taxon>Ascomycota</taxon>
        <taxon>Pezizomycotina</taxon>
        <taxon>Sordariomycetes</taxon>
        <taxon>Hypocreomycetidae</taxon>
        <taxon>Hypocreales</taxon>
        <taxon>Ophiocordycipitaceae</taxon>
        <taxon>Ophiocordyceps</taxon>
    </lineage>
</organism>
<dbReference type="InterPro" id="IPR019826">
    <property type="entry name" value="Carboxylesterase_B_AS"/>
</dbReference>
<comment type="subcellular location">
    <subcellularLocation>
        <location evidence="1">Secreted</location>
    </subcellularLocation>
</comment>
<dbReference type="InterPro" id="IPR029058">
    <property type="entry name" value="AB_hydrolase_fold"/>
</dbReference>
<feature type="domain" description="Carboxylesterase type B" evidence="9">
    <location>
        <begin position="50"/>
        <end position="543"/>
    </location>
</feature>
<keyword evidence="5 8" id="KW-0378">Hydrolase</keyword>
<evidence type="ECO:0000256" key="7">
    <source>
        <dbReference type="ARBA" id="ARBA00023180"/>
    </source>
</evidence>
<dbReference type="Proteomes" id="UP000557566">
    <property type="component" value="Unassembled WGS sequence"/>
</dbReference>
<evidence type="ECO:0000256" key="3">
    <source>
        <dbReference type="ARBA" id="ARBA00022525"/>
    </source>
</evidence>
<dbReference type="EC" id="3.1.1.-" evidence="8"/>
<keyword evidence="3" id="KW-0964">Secreted</keyword>
<keyword evidence="6" id="KW-0443">Lipid metabolism</keyword>
<accession>A0A8H4LSM0</accession>
<dbReference type="OrthoDB" id="408631at2759"/>
<gene>
    <name evidence="10" type="ORF">G6O67_008267</name>
</gene>
<keyword evidence="4" id="KW-0732">Signal</keyword>
<keyword evidence="7" id="KW-0325">Glycoprotein</keyword>
<dbReference type="InterPro" id="IPR050309">
    <property type="entry name" value="Type-B_Carboxylest/Lipase"/>
</dbReference>
<dbReference type="Gene3D" id="3.40.50.1820">
    <property type="entry name" value="alpha/beta hydrolase"/>
    <property type="match status" value="1"/>
</dbReference>
<proteinExistence type="inferred from homology"/>
<dbReference type="GO" id="GO:0006629">
    <property type="term" value="P:lipid metabolic process"/>
    <property type="evidence" value="ECO:0007669"/>
    <property type="project" value="UniProtKB-KW"/>
</dbReference>